<dbReference type="AlphaFoldDB" id="A0A438I491"/>
<evidence type="ECO:0000313" key="2">
    <source>
        <dbReference type="Proteomes" id="UP000288805"/>
    </source>
</evidence>
<dbReference type="PANTHER" id="PTHR47481">
    <property type="match status" value="1"/>
</dbReference>
<dbReference type="Proteomes" id="UP000288805">
    <property type="component" value="Unassembled WGS sequence"/>
</dbReference>
<organism evidence="1 2">
    <name type="scientific">Vitis vinifera</name>
    <name type="common">Grape</name>
    <dbReference type="NCBI Taxonomy" id="29760"/>
    <lineage>
        <taxon>Eukaryota</taxon>
        <taxon>Viridiplantae</taxon>
        <taxon>Streptophyta</taxon>
        <taxon>Embryophyta</taxon>
        <taxon>Tracheophyta</taxon>
        <taxon>Spermatophyta</taxon>
        <taxon>Magnoliopsida</taxon>
        <taxon>eudicotyledons</taxon>
        <taxon>Gunneridae</taxon>
        <taxon>Pentapetalae</taxon>
        <taxon>rosids</taxon>
        <taxon>Vitales</taxon>
        <taxon>Vitaceae</taxon>
        <taxon>Viteae</taxon>
        <taxon>Vitis</taxon>
    </lineage>
</organism>
<dbReference type="PANTHER" id="PTHR47481:SF22">
    <property type="entry name" value="RETROTRANSPOSON GAG DOMAIN-CONTAINING PROTEIN"/>
    <property type="match status" value="1"/>
</dbReference>
<evidence type="ECO:0000313" key="1">
    <source>
        <dbReference type="EMBL" id="RVW91525.1"/>
    </source>
</evidence>
<proteinExistence type="predicted"/>
<accession>A0A438I491</accession>
<comment type="caution">
    <text evidence="1">The sequence shown here is derived from an EMBL/GenBank/DDBJ whole genome shotgun (WGS) entry which is preliminary data.</text>
</comment>
<protein>
    <submittedName>
        <fullName evidence="1">Uncharacterized protein</fullName>
    </submittedName>
</protein>
<sequence length="85" mass="9740">MRDLLKMKTYYDTIASIEYQIPEEDILYILAGLGIEYDYVVSVITFRVESHSLEDVRGLLLAQESRSEQHLVNSDGSQPSVNLIF</sequence>
<dbReference type="EMBL" id="QGNW01000144">
    <property type="protein sequence ID" value="RVW91525.1"/>
    <property type="molecule type" value="Genomic_DNA"/>
</dbReference>
<reference evidence="1 2" key="1">
    <citation type="journal article" date="2018" name="PLoS Genet.">
        <title>Population sequencing reveals clonal diversity and ancestral inbreeding in the grapevine cultivar Chardonnay.</title>
        <authorList>
            <person name="Roach M.J."/>
            <person name="Johnson D.L."/>
            <person name="Bohlmann J."/>
            <person name="van Vuuren H.J."/>
            <person name="Jones S.J."/>
            <person name="Pretorius I.S."/>
            <person name="Schmidt S.A."/>
            <person name="Borneman A.R."/>
        </authorList>
    </citation>
    <scope>NUCLEOTIDE SEQUENCE [LARGE SCALE GENOMIC DNA]</scope>
    <source>
        <strain evidence="2">cv. Chardonnay</strain>
        <tissue evidence="1">Leaf</tissue>
    </source>
</reference>
<name>A0A438I491_VITVI</name>
<gene>
    <name evidence="1" type="ORF">CK203_046133</name>
</gene>